<dbReference type="InterPro" id="IPR050861">
    <property type="entry name" value="Dihydroxyacetone_Kinase"/>
</dbReference>
<dbReference type="Gene3D" id="3.40.50.10440">
    <property type="entry name" value="Dihydroxyacetone kinase, domain 1"/>
    <property type="match status" value="1"/>
</dbReference>
<evidence type="ECO:0000256" key="1">
    <source>
        <dbReference type="NCBIfam" id="TIGR02362"/>
    </source>
</evidence>
<feature type="domain" description="DhaK" evidence="2">
    <location>
        <begin position="7"/>
        <end position="330"/>
    </location>
</feature>
<comment type="caution">
    <text evidence="3">The sequence shown here is derived from an EMBL/GenBank/DDBJ whole genome shotgun (WGS) entry which is preliminary data.</text>
</comment>
<dbReference type="InterPro" id="IPR004006">
    <property type="entry name" value="DhaK_dom"/>
</dbReference>
<dbReference type="GO" id="GO:0004371">
    <property type="term" value="F:glycerone kinase activity"/>
    <property type="evidence" value="ECO:0007669"/>
    <property type="project" value="UniProtKB-UniRule"/>
</dbReference>
<dbReference type="NCBIfam" id="TIGR02362">
    <property type="entry name" value="dhaK1b"/>
    <property type="match status" value="1"/>
</dbReference>
<dbReference type="EMBL" id="LILD01000001">
    <property type="protein sequence ID" value="KOO37889.1"/>
    <property type="molecule type" value="Genomic_DNA"/>
</dbReference>
<dbReference type="PANTHER" id="PTHR28629">
    <property type="entry name" value="TRIOKINASE/FMN CYCLASE"/>
    <property type="match status" value="1"/>
</dbReference>
<evidence type="ECO:0000313" key="3">
    <source>
        <dbReference type="EMBL" id="KOO37889.1"/>
    </source>
</evidence>
<proteinExistence type="predicted"/>
<dbReference type="PROSITE" id="PS51481">
    <property type="entry name" value="DHAK"/>
    <property type="match status" value="1"/>
</dbReference>
<dbReference type="FunFam" id="3.40.50.10440:FF:000001">
    <property type="entry name" value="Dihydroxyacetone kinase, DhaK subunit"/>
    <property type="match status" value="1"/>
</dbReference>
<dbReference type="SUPFAM" id="SSF82549">
    <property type="entry name" value="DAK1/DegV-like"/>
    <property type="match status" value="1"/>
</dbReference>
<reference evidence="3" key="1">
    <citation type="submission" date="2015-08" db="EMBL/GenBank/DDBJ databases">
        <title>Complete DNA Sequence of Pseudomonas syringae pv. actinidiae, the Causal Agent of Kiwifruit Canker Disease.</title>
        <authorList>
            <person name="Rikkerink E.H.A."/>
            <person name="Fineran P.C."/>
        </authorList>
    </citation>
    <scope>NUCLEOTIDE SEQUENCE</scope>
    <source>
        <strain evidence="3">DSM 13666</strain>
    </source>
</reference>
<dbReference type="RefSeq" id="WP_053430378.1">
    <property type="nucleotide sequence ID" value="NZ_CP040441.1"/>
</dbReference>
<evidence type="ECO:0000259" key="2">
    <source>
        <dbReference type="PROSITE" id="PS51481"/>
    </source>
</evidence>
<dbReference type="PANTHER" id="PTHR28629:SF4">
    <property type="entry name" value="TRIOKINASE_FMN CYCLASE"/>
    <property type="match status" value="1"/>
</dbReference>
<dbReference type="PATRIC" id="fig|136160.3.peg.778"/>
<name>A0A0M0KGE4_ALKHA</name>
<protein>
    <recommendedName>
        <fullName evidence="1">DhaKLM operon coactivator DhaQ</fullName>
    </recommendedName>
</protein>
<dbReference type="Pfam" id="PF02733">
    <property type="entry name" value="Dak1"/>
    <property type="match status" value="1"/>
</dbReference>
<dbReference type="Gene3D" id="3.30.1180.20">
    <property type="entry name" value="Dihydroxyacetone kinase, domain 2"/>
    <property type="match status" value="1"/>
</dbReference>
<accession>A0A0M0KGE4</accession>
<sequence>MKKIMNGPEKIVDQMLQGFAFARADKVEYDPLHRVIYQKTFDPKSVPIISGGGSGHEPGHLGYVGEGMLAAAVQGDVFVPPSAQQVLAAIRQMDQGKGVLLIIKNFVADLATFLSAEVQARAEGRDVAHVIVNDDVSVESDASFEKRRRGVAGAVLVHKIIGAAAKEGYSLEALQEIGEQVVKNLATLGVALTHADLPERREPQFLLEEGEVYFGVGIHGEQGYRKEKLVSSELLAVELVNKLKSLYRWDKNDQYAVLINGLGGTPLIEQYVFANDVRRLLAIENLHVSFVKVGTQLTSLNMKGISLTMLKICDEQWVKWLYAPVDVAHWA</sequence>
<gene>
    <name evidence="3" type="ORF">AMD02_02755</name>
</gene>
<dbReference type="GO" id="GO:0019563">
    <property type="term" value="P:glycerol catabolic process"/>
    <property type="evidence" value="ECO:0007669"/>
    <property type="project" value="TreeGrafter"/>
</dbReference>
<dbReference type="AlphaFoldDB" id="A0A0M0KGE4"/>
<accession>A0A4Y7WU72</accession>
<dbReference type="InterPro" id="IPR012735">
    <property type="entry name" value="DhaK_1b"/>
</dbReference>
<dbReference type="GO" id="GO:0005829">
    <property type="term" value="C:cytosol"/>
    <property type="evidence" value="ECO:0007669"/>
    <property type="project" value="TreeGrafter"/>
</dbReference>
<organism evidence="3">
    <name type="scientific">Halalkalibacterium halodurans</name>
    <name type="common">Bacillus halodurans</name>
    <dbReference type="NCBI Taxonomy" id="86665"/>
    <lineage>
        <taxon>Bacteria</taxon>
        <taxon>Bacillati</taxon>
        <taxon>Bacillota</taxon>
        <taxon>Bacilli</taxon>
        <taxon>Bacillales</taxon>
        <taxon>Bacillaceae</taxon>
        <taxon>Halalkalibacterium (ex Joshi et al. 2022)</taxon>
    </lineage>
</organism>
<dbReference type="GeneID" id="87598933"/>